<keyword evidence="3 4" id="KW-0408">Iron</keyword>
<dbReference type="GO" id="GO:0020037">
    <property type="term" value="F:heme binding"/>
    <property type="evidence" value="ECO:0007669"/>
    <property type="project" value="InterPro"/>
</dbReference>
<dbReference type="Gene3D" id="2.120.10.30">
    <property type="entry name" value="TolB, C-terminal domain"/>
    <property type="match status" value="1"/>
</dbReference>
<dbReference type="GO" id="GO:0009055">
    <property type="term" value="F:electron transfer activity"/>
    <property type="evidence" value="ECO:0007669"/>
    <property type="project" value="InterPro"/>
</dbReference>
<dbReference type="PROSITE" id="PS51007">
    <property type="entry name" value="CYTC"/>
    <property type="match status" value="1"/>
</dbReference>
<organism evidence="7 8">
    <name type="scientific">Allorhodopirellula solitaria</name>
    <dbReference type="NCBI Taxonomy" id="2527987"/>
    <lineage>
        <taxon>Bacteria</taxon>
        <taxon>Pseudomonadati</taxon>
        <taxon>Planctomycetota</taxon>
        <taxon>Planctomycetia</taxon>
        <taxon>Pirellulales</taxon>
        <taxon>Pirellulaceae</taxon>
        <taxon>Allorhodopirellula</taxon>
    </lineage>
</organism>
<dbReference type="Proteomes" id="UP000318053">
    <property type="component" value="Unassembled WGS sequence"/>
</dbReference>
<sequence length="845" mass="91796" precursor="true">MHCKLVLIVLAASWLAAPPLHAENDGRSKPSHSEVASPDMLVPGWIIESVASEPELVTPTGCCFDEAGRLLVIECHTHFPPDKYPGPTVDRVYRFDSTEEAPNAGRQRLFYEGGQATMAIADLGDGWIGLLSRDGLRRVRDNDDDGMADQVETVLQLKTKANYPHNGLSSLTVGPDGWLTIGQGENFGEPYELIGSDGSKQVGGGEGGNLFRCRPDGSQVQRIATGFWNPFGSCFDPAERLWVVGNDPDSMPPNRLLHIVPTADYGFQFRFGRAGTHPLQSWDGELPGTLPMAAAVGEAACDIVVRGKYLWVTSWGDNRIERYEMHPDGASLTGRTEVVVQGDAHFRPVGLALARDGSLYVTDWVDRSYQVHGNGRLWRLTPPADQDFAAGRSSSDAFPGLSEEEQRAAQLRTSDSISLQQRIEALGSDDAFLRQAAIAGLIDSDQLSEVELATKLSPTQATGVLAAWRWITLTAPNETAAAKQLHEWIAWGLDHPSDEVVIAAIRYATEASADEHLAAVERLLTRPALSPRVFAAVVSSIAYLETGSAAGSVRDPATEERLIKIISDSAQPATTRALALRWLSEQAEQITASQLAEWAGELNSREFSLEVTRLLAARQSEAASNVLAEIAANEALDDQTRADALAGLARNAGAHAAIINKLSLPRQSETLRTEANRILNRPTGEPIDRVPGKEDFQEWDALVGHGGDVDAGRRVFMRKTCIHCHAHNGRGARTGPDLSTLSGQITSRRVIESILTPSREIGPLYVPWRILTVDGQVLTGLKLHAPGVGNALRFQGADGNTFDVRLEDIEEQKPIDQSIMPAGLEQAMSVQEFQDLVAFLTEESR</sequence>
<gene>
    <name evidence="7" type="ORF">CA85_13030</name>
</gene>
<keyword evidence="2 4" id="KW-0479">Metal-binding</keyword>
<name>A0A5C5YGV4_9BACT</name>
<dbReference type="Gene3D" id="1.10.760.10">
    <property type="entry name" value="Cytochrome c-like domain"/>
    <property type="match status" value="1"/>
</dbReference>
<feature type="signal peptide" evidence="5">
    <location>
        <begin position="1"/>
        <end position="22"/>
    </location>
</feature>
<evidence type="ECO:0000256" key="4">
    <source>
        <dbReference type="PROSITE-ProRule" id="PRU00433"/>
    </source>
</evidence>
<evidence type="ECO:0000256" key="5">
    <source>
        <dbReference type="SAM" id="SignalP"/>
    </source>
</evidence>
<dbReference type="SUPFAM" id="SSF50952">
    <property type="entry name" value="Soluble quinoprotein glucose dehydrogenase"/>
    <property type="match status" value="1"/>
</dbReference>
<comment type="caution">
    <text evidence="7">The sequence shown here is derived from an EMBL/GenBank/DDBJ whole genome shotgun (WGS) entry which is preliminary data.</text>
</comment>
<dbReference type="Pfam" id="PF00034">
    <property type="entry name" value="Cytochrom_C"/>
    <property type="match status" value="1"/>
</dbReference>
<evidence type="ECO:0000259" key="6">
    <source>
        <dbReference type="PROSITE" id="PS51007"/>
    </source>
</evidence>
<dbReference type="InterPro" id="IPR036909">
    <property type="entry name" value="Cyt_c-like_dom_sf"/>
</dbReference>
<dbReference type="Pfam" id="PF23500">
    <property type="entry name" value="DUF7133"/>
    <property type="match status" value="1"/>
</dbReference>
<dbReference type="GO" id="GO:0046872">
    <property type="term" value="F:metal ion binding"/>
    <property type="evidence" value="ECO:0007669"/>
    <property type="project" value="UniProtKB-KW"/>
</dbReference>
<dbReference type="InterPro" id="IPR011042">
    <property type="entry name" value="6-blade_b-propeller_TolB-like"/>
</dbReference>
<evidence type="ECO:0000313" key="8">
    <source>
        <dbReference type="Proteomes" id="UP000318053"/>
    </source>
</evidence>
<dbReference type="SUPFAM" id="SSF46626">
    <property type="entry name" value="Cytochrome c"/>
    <property type="match status" value="1"/>
</dbReference>
<dbReference type="InterPro" id="IPR013428">
    <property type="entry name" value="Membrane-bound_put_N"/>
</dbReference>
<evidence type="ECO:0000313" key="7">
    <source>
        <dbReference type="EMBL" id="TWT74414.1"/>
    </source>
</evidence>
<accession>A0A5C5YGV4</accession>
<evidence type="ECO:0000256" key="1">
    <source>
        <dbReference type="ARBA" id="ARBA00022617"/>
    </source>
</evidence>
<dbReference type="PANTHER" id="PTHR33546:SF1">
    <property type="entry name" value="LARGE, MULTIFUNCTIONAL SECRETED PROTEIN"/>
    <property type="match status" value="1"/>
</dbReference>
<feature type="domain" description="Cytochrome c" evidence="6">
    <location>
        <begin position="707"/>
        <end position="844"/>
    </location>
</feature>
<dbReference type="InterPro" id="IPR055557">
    <property type="entry name" value="DUF7133"/>
</dbReference>
<dbReference type="InterPro" id="IPR011041">
    <property type="entry name" value="Quinoprot_gluc/sorb_DH_b-prop"/>
</dbReference>
<dbReference type="NCBIfam" id="TIGR02603">
    <property type="entry name" value="CxxCH_TIGR02603"/>
    <property type="match status" value="1"/>
</dbReference>
<keyword evidence="8" id="KW-1185">Reference proteome</keyword>
<evidence type="ECO:0000256" key="3">
    <source>
        <dbReference type="ARBA" id="ARBA00023004"/>
    </source>
</evidence>
<keyword evidence="1 4" id="KW-0349">Heme</keyword>
<dbReference type="InterPro" id="IPR013427">
    <property type="entry name" value="Haem-bd_dom_put"/>
</dbReference>
<reference evidence="7 8" key="1">
    <citation type="submission" date="2019-02" db="EMBL/GenBank/DDBJ databases">
        <title>Deep-cultivation of Planctomycetes and their phenomic and genomic characterization uncovers novel biology.</title>
        <authorList>
            <person name="Wiegand S."/>
            <person name="Jogler M."/>
            <person name="Boedeker C."/>
            <person name="Pinto D."/>
            <person name="Vollmers J."/>
            <person name="Rivas-Marin E."/>
            <person name="Kohn T."/>
            <person name="Peeters S.H."/>
            <person name="Heuer A."/>
            <person name="Rast P."/>
            <person name="Oberbeckmann S."/>
            <person name="Bunk B."/>
            <person name="Jeske O."/>
            <person name="Meyerdierks A."/>
            <person name="Storesund J.E."/>
            <person name="Kallscheuer N."/>
            <person name="Luecker S."/>
            <person name="Lage O.M."/>
            <person name="Pohl T."/>
            <person name="Merkel B.J."/>
            <person name="Hornburger P."/>
            <person name="Mueller R.-W."/>
            <person name="Bruemmer F."/>
            <person name="Labrenz M."/>
            <person name="Spormann A.M."/>
            <person name="Op Den Camp H."/>
            <person name="Overmann J."/>
            <person name="Amann R."/>
            <person name="Jetten M.S.M."/>
            <person name="Mascher T."/>
            <person name="Medema M.H."/>
            <person name="Devos D.P."/>
            <person name="Kaster A.-K."/>
            <person name="Ovreas L."/>
            <person name="Rohde M."/>
            <person name="Galperin M.Y."/>
            <person name="Jogler C."/>
        </authorList>
    </citation>
    <scope>NUCLEOTIDE SEQUENCE [LARGE SCALE GENOMIC DNA]</scope>
    <source>
        <strain evidence="7 8">CA85</strain>
    </source>
</reference>
<proteinExistence type="predicted"/>
<dbReference type="NCBIfam" id="TIGR02604">
    <property type="entry name" value="Piru_Ver_Nterm"/>
    <property type="match status" value="1"/>
</dbReference>
<protein>
    <submittedName>
        <fullName evidence="7">Cytochrome c</fullName>
    </submittedName>
</protein>
<dbReference type="EMBL" id="SJPK01000002">
    <property type="protein sequence ID" value="TWT74414.1"/>
    <property type="molecule type" value="Genomic_DNA"/>
</dbReference>
<feature type="chain" id="PRO_5022730047" evidence="5">
    <location>
        <begin position="23"/>
        <end position="845"/>
    </location>
</feature>
<keyword evidence="5" id="KW-0732">Signal</keyword>
<evidence type="ECO:0000256" key="2">
    <source>
        <dbReference type="ARBA" id="ARBA00022723"/>
    </source>
</evidence>
<dbReference type="RefSeq" id="WP_186774767.1">
    <property type="nucleotide sequence ID" value="NZ_SJPK01000002.1"/>
</dbReference>
<dbReference type="PANTHER" id="PTHR33546">
    <property type="entry name" value="LARGE, MULTIFUNCTIONAL SECRETED PROTEIN-RELATED"/>
    <property type="match status" value="1"/>
</dbReference>
<dbReference type="InterPro" id="IPR009056">
    <property type="entry name" value="Cyt_c-like_dom"/>
</dbReference>
<dbReference type="AlphaFoldDB" id="A0A5C5YGV4"/>